<dbReference type="PANTHER" id="PTHR48083:SF13">
    <property type="entry name" value="ACYL-COA DEHYDROGENASE FAMILY MEMBER 11"/>
    <property type="match status" value="1"/>
</dbReference>
<dbReference type="GO" id="GO:0003995">
    <property type="term" value="F:acyl-CoA dehydrogenase activity"/>
    <property type="evidence" value="ECO:0007669"/>
    <property type="project" value="TreeGrafter"/>
</dbReference>
<evidence type="ECO:0000259" key="10">
    <source>
        <dbReference type="Pfam" id="PF02771"/>
    </source>
</evidence>
<dbReference type="FunCoup" id="C7Q5Y0">
    <property type="interactions" value="267"/>
</dbReference>
<evidence type="ECO:0000313" key="11">
    <source>
        <dbReference type="EMBL" id="ACU70077.1"/>
    </source>
</evidence>
<dbReference type="InterPro" id="IPR013786">
    <property type="entry name" value="AcylCoA_DH/ox_N"/>
</dbReference>
<feature type="domain" description="Acyl-CoA dehydrogenase/oxidase C-terminal" evidence="8">
    <location>
        <begin position="246"/>
        <end position="394"/>
    </location>
</feature>
<dbReference type="InterPro" id="IPR037069">
    <property type="entry name" value="AcylCoA_DH/ox_N_sf"/>
</dbReference>
<dbReference type="InParanoid" id="C7Q5Y0"/>
<dbReference type="SUPFAM" id="SSF56645">
    <property type="entry name" value="Acyl-CoA dehydrogenase NM domain-like"/>
    <property type="match status" value="1"/>
</dbReference>
<reference evidence="11 12" key="1">
    <citation type="journal article" date="2009" name="Stand. Genomic Sci.">
        <title>Complete genome sequence of Catenulispora acidiphila type strain (ID 139908).</title>
        <authorList>
            <person name="Copeland A."/>
            <person name="Lapidus A."/>
            <person name="Glavina Del Rio T."/>
            <person name="Nolan M."/>
            <person name="Lucas S."/>
            <person name="Chen F."/>
            <person name="Tice H."/>
            <person name="Cheng J.F."/>
            <person name="Bruce D."/>
            <person name="Goodwin L."/>
            <person name="Pitluck S."/>
            <person name="Mikhailova N."/>
            <person name="Pati A."/>
            <person name="Ivanova N."/>
            <person name="Mavromatis K."/>
            <person name="Chen A."/>
            <person name="Palaniappan K."/>
            <person name="Chain P."/>
            <person name="Land M."/>
            <person name="Hauser L."/>
            <person name="Chang Y.J."/>
            <person name="Jeffries C.D."/>
            <person name="Chertkov O."/>
            <person name="Brettin T."/>
            <person name="Detter J.C."/>
            <person name="Han C."/>
            <person name="Ali Z."/>
            <person name="Tindall B.J."/>
            <person name="Goker M."/>
            <person name="Bristow J."/>
            <person name="Eisen J.A."/>
            <person name="Markowitz V."/>
            <person name="Hugenholtz P."/>
            <person name="Kyrpides N.C."/>
            <person name="Klenk H.P."/>
        </authorList>
    </citation>
    <scope>NUCLEOTIDE SEQUENCE [LARGE SCALE GENOMIC DNA]</scope>
    <source>
        <strain evidence="12">DSM 44928 / JCM 14897 / NBRC 102108 / NRRL B-24433 / ID139908</strain>
    </source>
</reference>
<dbReference type="HOGENOM" id="CLU_018204_1_2_11"/>
<evidence type="ECO:0000256" key="7">
    <source>
        <dbReference type="RuleBase" id="RU362125"/>
    </source>
</evidence>
<evidence type="ECO:0000313" key="12">
    <source>
        <dbReference type="Proteomes" id="UP000000851"/>
    </source>
</evidence>
<dbReference type="KEGG" id="cai:Caci_1151"/>
<evidence type="ECO:0000256" key="3">
    <source>
        <dbReference type="ARBA" id="ARBA00011738"/>
    </source>
</evidence>
<organism evidence="11 12">
    <name type="scientific">Catenulispora acidiphila (strain DSM 44928 / JCM 14897 / NBRC 102108 / NRRL B-24433 / ID139908)</name>
    <dbReference type="NCBI Taxonomy" id="479433"/>
    <lineage>
        <taxon>Bacteria</taxon>
        <taxon>Bacillati</taxon>
        <taxon>Actinomycetota</taxon>
        <taxon>Actinomycetes</taxon>
        <taxon>Catenulisporales</taxon>
        <taxon>Catenulisporaceae</taxon>
        <taxon>Catenulispora</taxon>
    </lineage>
</organism>
<evidence type="ECO:0000256" key="1">
    <source>
        <dbReference type="ARBA" id="ARBA00001974"/>
    </source>
</evidence>
<dbReference type="Gene3D" id="1.10.540.10">
    <property type="entry name" value="Acyl-CoA dehydrogenase/oxidase, N-terminal domain"/>
    <property type="match status" value="1"/>
</dbReference>
<dbReference type="GO" id="GO:0005737">
    <property type="term" value="C:cytoplasm"/>
    <property type="evidence" value="ECO:0007669"/>
    <property type="project" value="TreeGrafter"/>
</dbReference>
<dbReference type="InterPro" id="IPR009075">
    <property type="entry name" value="AcylCo_DH/oxidase_C"/>
</dbReference>
<keyword evidence="6 7" id="KW-0560">Oxidoreductase</keyword>
<keyword evidence="5 7" id="KW-0274">FAD</keyword>
<evidence type="ECO:0000256" key="4">
    <source>
        <dbReference type="ARBA" id="ARBA00022630"/>
    </source>
</evidence>
<name>C7Q5Y0_CATAD</name>
<feature type="domain" description="Acyl-CoA oxidase/dehydrogenase middle" evidence="9">
    <location>
        <begin position="132"/>
        <end position="234"/>
    </location>
</feature>
<evidence type="ECO:0000259" key="9">
    <source>
        <dbReference type="Pfam" id="PF02770"/>
    </source>
</evidence>
<dbReference type="InterPro" id="IPR009100">
    <property type="entry name" value="AcylCoA_DH/oxidase_NM_dom_sf"/>
</dbReference>
<comment type="similarity">
    <text evidence="2 7">Belongs to the acyl-CoA dehydrogenase family.</text>
</comment>
<dbReference type="InterPro" id="IPR046373">
    <property type="entry name" value="Acyl-CoA_Oxase/DH_mid-dom_sf"/>
</dbReference>
<dbReference type="InterPro" id="IPR006091">
    <property type="entry name" value="Acyl-CoA_Oxase/DH_mid-dom"/>
</dbReference>
<dbReference type="FunFam" id="1.20.140.10:FF:000018">
    <property type="entry name" value="Acyl-CoA dehydrogenase family member 10"/>
    <property type="match status" value="1"/>
</dbReference>
<comment type="cofactor">
    <cofactor evidence="1 7">
        <name>FAD</name>
        <dbReference type="ChEBI" id="CHEBI:57692"/>
    </cofactor>
</comment>
<dbReference type="GO" id="GO:0050660">
    <property type="term" value="F:flavin adenine dinucleotide binding"/>
    <property type="evidence" value="ECO:0007669"/>
    <property type="project" value="InterPro"/>
</dbReference>
<dbReference type="Pfam" id="PF02771">
    <property type="entry name" value="Acyl-CoA_dh_N"/>
    <property type="match status" value="1"/>
</dbReference>
<evidence type="ECO:0000256" key="5">
    <source>
        <dbReference type="ARBA" id="ARBA00022827"/>
    </source>
</evidence>
<evidence type="ECO:0000256" key="6">
    <source>
        <dbReference type="ARBA" id="ARBA00023002"/>
    </source>
</evidence>
<dbReference type="Proteomes" id="UP000000851">
    <property type="component" value="Chromosome"/>
</dbReference>
<sequence>MFAASDRAQRYQDDLLAFMDEQVYPAEEVYEEQMRASGDPHHQPAVIEELKTEAKKRGLWNLFHPHAEWGPGLTNFEYAPLAEIMGRSHLAPEATNCAAPDTGNMEVLTLFGSDAHKEKWLKPLLDGEIRSGFAMTEPAVASSDATNIEMLMVRDDARGGYVLNGRKWFTSNAMHQNCRVLIVMGKTDPDAAPHRQQSMMVVPLDAPGVTIVRSLPVFGYQDREGHAEITFEDVFVPAEDLLKGEGEGFAISQARLGPGRIHHCMRTIGMAERALELMCRRATDRVTFGRPLADRANIQDWIAEARIDIEQTRLLTLKAAWMMDTVGNKAARTEIAAIKVAAPEMALRIIDRAIQVHGGAGVTDDFPLAWAWAHLRTLRLADGPDEVHKRTIAKIELAKYRR</sequence>
<dbReference type="GO" id="GO:0033539">
    <property type="term" value="P:fatty acid beta-oxidation using acyl-CoA dehydrogenase"/>
    <property type="evidence" value="ECO:0007669"/>
    <property type="project" value="TreeGrafter"/>
</dbReference>
<protein>
    <submittedName>
        <fullName evidence="11">Acyl-CoA dehydrogenase domain protein</fullName>
    </submittedName>
</protein>
<dbReference type="Gene3D" id="2.40.110.10">
    <property type="entry name" value="Butyryl-CoA Dehydrogenase, subunit A, domain 2"/>
    <property type="match status" value="1"/>
</dbReference>
<dbReference type="Gene3D" id="1.20.140.10">
    <property type="entry name" value="Butyryl-CoA Dehydrogenase, subunit A, domain 3"/>
    <property type="match status" value="1"/>
</dbReference>
<evidence type="ECO:0000256" key="2">
    <source>
        <dbReference type="ARBA" id="ARBA00009347"/>
    </source>
</evidence>
<dbReference type="STRING" id="479433.Caci_1151"/>
<proteinExistence type="inferred from homology"/>
<accession>C7Q5Y0</accession>
<gene>
    <name evidence="11" type="ordered locus">Caci_1151</name>
</gene>
<dbReference type="RefSeq" id="WP_012785371.1">
    <property type="nucleotide sequence ID" value="NC_013131.1"/>
</dbReference>
<dbReference type="SUPFAM" id="SSF47203">
    <property type="entry name" value="Acyl-CoA dehydrogenase C-terminal domain-like"/>
    <property type="match status" value="1"/>
</dbReference>
<dbReference type="EMBL" id="CP001700">
    <property type="protein sequence ID" value="ACU70077.1"/>
    <property type="molecule type" value="Genomic_DNA"/>
</dbReference>
<keyword evidence="4 7" id="KW-0285">Flavoprotein</keyword>
<feature type="domain" description="Acyl-CoA dehydrogenase/oxidase N-terminal" evidence="10">
    <location>
        <begin position="8"/>
        <end position="128"/>
    </location>
</feature>
<dbReference type="InterPro" id="IPR036250">
    <property type="entry name" value="AcylCo_DH-like_C"/>
</dbReference>
<comment type="subunit">
    <text evidence="3">Homodimer.</text>
</comment>
<dbReference type="Pfam" id="PF02770">
    <property type="entry name" value="Acyl-CoA_dh_M"/>
    <property type="match status" value="1"/>
</dbReference>
<evidence type="ECO:0000259" key="8">
    <source>
        <dbReference type="Pfam" id="PF00441"/>
    </source>
</evidence>
<dbReference type="Pfam" id="PF00441">
    <property type="entry name" value="Acyl-CoA_dh_1"/>
    <property type="match status" value="1"/>
</dbReference>
<dbReference type="InterPro" id="IPR050741">
    <property type="entry name" value="Acyl-CoA_dehydrogenase"/>
</dbReference>
<keyword evidence="12" id="KW-1185">Reference proteome</keyword>
<dbReference type="FunFam" id="2.40.110.10:FF:000002">
    <property type="entry name" value="Acyl-CoA dehydrogenase fadE12"/>
    <property type="match status" value="1"/>
</dbReference>
<dbReference type="eggNOG" id="COG1960">
    <property type="taxonomic scope" value="Bacteria"/>
</dbReference>
<dbReference type="PANTHER" id="PTHR48083">
    <property type="entry name" value="MEDIUM-CHAIN SPECIFIC ACYL-COA DEHYDROGENASE, MITOCHONDRIAL-RELATED"/>
    <property type="match status" value="1"/>
</dbReference>
<dbReference type="AlphaFoldDB" id="C7Q5Y0"/>
<dbReference type="OrthoDB" id="8876745at2"/>